<reference evidence="1 2" key="1">
    <citation type="submission" date="2020-08" db="EMBL/GenBank/DDBJ databases">
        <authorList>
            <person name="Liu C."/>
            <person name="Sun Q."/>
        </authorList>
    </citation>
    <scope>NUCLEOTIDE SEQUENCE [LARGE SCALE GENOMIC DNA]</scope>
    <source>
        <strain evidence="1 2">NSJ-18</strain>
    </source>
</reference>
<gene>
    <name evidence="1" type="ORF">H8923_01810</name>
</gene>
<dbReference type="EMBL" id="JACRWE010000001">
    <property type="protein sequence ID" value="MBC5995484.1"/>
    <property type="molecule type" value="Genomic_DNA"/>
</dbReference>
<comment type="caution">
    <text evidence="1">The sequence shown here is derived from an EMBL/GenBank/DDBJ whole genome shotgun (WGS) entry which is preliminary data.</text>
</comment>
<keyword evidence="2" id="KW-1185">Reference proteome</keyword>
<organism evidence="1 2">
    <name type="scientific">Romboutsia faecis</name>
    <dbReference type="NCBI Taxonomy" id="2764597"/>
    <lineage>
        <taxon>Bacteria</taxon>
        <taxon>Bacillati</taxon>
        <taxon>Bacillota</taxon>
        <taxon>Clostridia</taxon>
        <taxon>Peptostreptococcales</taxon>
        <taxon>Peptostreptococcaceae</taxon>
        <taxon>Romboutsia</taxon>
    </lineage>
</organism>
<evidence type="ECO:0000313" key="2">
    <source>
        <dbReference type="Proteomes" id="UP000609849"/>
    </source>
</evidence>
<sequence length="76" mass="9202">MLNNLEVRIMKDLKFGHTHKFFFAGRYDVSEDEFYSAIRRLGIMGYVYYDERDKEPFKGHLYNIRISLKGIQEFDE</sequence>
<proteinExistence type="predicted"/>
<accession>A0ABR7JKM4</accession>
<protein>
    <submittedName>
        <fullName evidence="1">Uncharacterized protein</fullName>
    </submittedName>
</protein>
<dbReference type="Proteomes" id="UP000609849">
    <property type="component" value="Unassembled WGS sequence"/>
</dbReference>
<evidence type="ECO:0000313" key="1">
    <source>
        <dbReference type="EMBL" id="MBC5995484.1"/>
    </source>
</evidence>
<dbReference type="RefSeq" id="WP_153925254.1">
    <property type="nucleotide sequence ID" value="NZ_JACRWE010000001.1"/>
</dbReference>
<name>A0ABR7JKM4_9FIRM</name>